<evidence type="ECO:0000313" key="1">
    <source>
        <dbReference type="EMBL" id="AEM68644.1"/>
    </source>
</evidence>
<dbReference type="AlphaFoldDB" id="A0A7U4E993"/>
<dbReference type="EMBL" id="CP003021">
    <property type="protein sequence ID" value="AEM68644.1"/>
    <property type="molecule type" value="Genomic_DNA"/>
</dbReference>
<dbReference type="PROSITE" id="PS51257">
    <property type="entry name" value="PROKAR_LIPOPROTEIN"/>
    <property type="match status" value="1"/>
</dbReference>
<protein>
    <submittedName>
        <fullName evidence="1">Lipoprotein</fullName>
    </submittedName>
</protein>
<organism evidence="1 2">
    <name type="scientific">Mycoplasma putrefaciens (strain ATCC 15718 / NCTC 10155 / C30 KS-1 / KS-1)</name>
    <dbReference type="NCBI Taxonomy" id="743965"/>
    <lineage>
        <taxon>Bacteria</taxon>
        <taxon>Bacillati</taxon>
        <taxon>Mycoplasmatota</taxon>
        <taxon>Mollicutes</taxon>
        <taxon>Mycoplasmataceae</taxon>
        <taxon>Mycoplasma</taxon>
    </lineage>
</organism>
<dbReference type="NCBIfam" id="NF038029">
    <property type="entry name" value="LP_plasma"/>
    <property type="match status" value="1"/>
</dbReference>
<dbReference type="InterPro" id="IPR054816">
    <property type="entry name" value="Lipoprotein_mollicutes-type_CS"/>
</dbReference>
<keyword evidence="1" id="KW-0449">Lipoprotein</keyword>
<sequence>MKKLLTFLGSFSLSAGGVLTVVSCSSAKIFFNPTITDELANKIIAGLKQNNNFNFNNGDIFYKLNFKEIIIEKLNQLISERKYEEIQKDLSIALNTIGFKSKIKSDQVLSNLATLKLFNEYTAKRSDKGNTDQVDLTYSKNFGLNPYELQKDSKNRDSNVYAIYYKQNSGHDWLRWQTTGEFTPENADDSKIDQFQIPELSILTDTKNNYFRIGILESPDDAEYISSTRKVNNNGMDTSSGKKIKWYATNGETHYETNGQNIIRYRFAHYFKKEIQSKLFSNLLGNSYLDSNLYFLRSDNSSAKAKKVILNGTNRLISNTQTDFTQQNSTTSNIKMVWSFSSSEPDKVYKKINEYVNPNGSLKSKKTLKEIYNQLFKNGGKDHLINESKQGNDSFLSISGFNGFVQNDKDSIKSLSGDLKINDSAKKDVSKVSIPSILVNGGSGYESTIQGNRDFLFVLPIYLNDIFSTKNVQMSKSANGSEYILNVLENTWTDISQKYKIDNKYLNEFTSISKIEKNGSDNIDISKRNKWYVKLKDGMKDGKINIIYSNGQKETVQLKKVDQKNYKTLDITQKLADNQKNREIFGSDLKDSFISYDYNLKDYQNLKEKQNDAYEWNQSPKSSADIIDLSTESKQALLDQLKSLTSSIEDVQNAAKTELYSQYLNADQIKYQELFDEISKFVRDDIPSLD</sequence>
<gene>
    <name evidence="1" type="ordered locus">MPUT_0262</name>
</gene>
<evidence type="ECO:0000313" key="2">
    <source>
        <dbReference type="Proteomes" id="UP000008907"/>
    </source>
</evidence>
<dbReference type="RefSeq" id="WP_014035000.1">
    <property type="nucleotide sequence ID" value="NC_015946.1"/>
</dbReference>
<reference evidence="1 2" key="1">
    <citation type="journal article" date="2011" name="J. Bacteriol.">
        <title>Genome Sequence of Mycoplasma putrefaciens Type Strain KS1.</title>
        <authorList>
            <person name="Calcutt M.J."/>
            <person name="Foecking M.F."/>
        </authorList>
    </citation>
    <scope>NUCLEOTIDE SEQUENCE [LARGE SCALE GENOMIC DNA]</scope>
    <source>
        <strain evidence="2">ATCC 15718 / NCTC 10155 / C30 KS-1 / KS-1</strain>
    </source>
</reference>
<dbReference type="KEGG" id="mpf:MPUT_0262"/>
<dbReference type="Proteomes" id="UP000008907">
    <property type="component" value="Chromosome"/>
</dbReference>
<name>A0A7U4E993_MYCPK</name>
<accession>A0A7U4E993</accession>
<proteinExistence type="predicted"/>